<evidence type="ECO:0000256" key="8">
    <source>
        <dbReference type="ARBA" id="ARBA00023170"/>
    </source>
</evidence>
<evidence type="ECO:0000256" key="4">
    <source>
        <dbReference type="ARBA" id="ARBA00022692"/>
    </source>
</evidence>
<feature type="transmembrane region" description="Helical" evidence="11">
    <location>
        <begin position="209"/>
        <end position="232"/>
    </location>
</feature>
<dbReference type="Proteomes" id="UP001437256">
    <property type="component" value="Unassembled WGS sequence"/>
</dbReference>
<keyword evidence="13" id="KW-1185">Reference proteome</keyword>
<dbReference type="PANTHER" id="PTHR28097">
    <property type="entry name" value="PHEROMONE A FACTOR RECEPTOR"/>
    <property type="match status" value="1"/>
</dbReference>
<protein>
    <submittedName>
        <fullName evidence="12">A-factor receptor</fullName>
    </submittedName>
</protein>
<evidence type="ECO:0000256" key="11">
    <source>
        <dbReference type="SAM" id="Phobius"/>
    </source>
</evidence>
<feature type="region of interest" description="Disordered" evidence="10">
    <location>
        <begin position="384"/>
        <end position="412"/>
    </location>
</feature>
<dbReference type="PANTHER" id="PTHR28097:SF1">
    <property type="entry name" value="PHEROMONE A FACTOR RECEPTOR"/>
    <property type="match status" value="1"/>
</dbReference>
<gene>
    <name evidence="12" type="primary">STE3_4</name>
    <name evidence="12" type="ORF">AAF712_006689</name>
</gene>
<evidence type="ECO:0000313" key="13">
    <source>
        <dbReference type="Proteomes" id="UP001437256"/>
    </source>
</evidence>
<evidence type="ECO:0000256" key="3">
    <source>
        <dbReference type="ARBA" id="ARBA00022507"/>
    </source>
</evidence>
<comment type="similarity">
    <text evidence="2">Belongs to the G-protein coupled receptor 4 family.</text>
</comment>
<name>A0ABR2ZZS6_9AGAR</name>
<evidence type="ECO:0000256" key="2">
    <source>
        <dbReference type="ARBA" id="ARBA00011085"/>
    </source>
</evidence>
<evidence type="ECO:0000256" key="9">
    <source>
        <dbReference type="ARBA" id="ARBA00023224"/>
    </source>
</evidence>
<evidence type="ECO:0000256" key="6">
    <source>
        <dbReference type="ARBA" id="ARBA00023040"/>
    </source>
</evidence>
<feature type="transmembrane region" description="Helical" evidence="11">
    <location>
        <begin position="38"/>
        <end position="58"/>
    </location>
</feature>
<keyword evidence="6" id="KW-0297">G-protein coupled receptor</keyword>
<sequence>MADPAFPFFPIFAFITFILALIPLPWHLQQWNAGTCLFMFWTSIVCLIHFVNGLIWHGNVRNVAPVWCDISSQIIIASNAGLAAATVCISRRLYMITALRGFYSSKAERRRALGKDLSICIGIPLLVCVLHLIVQPYRFDILEDVGCYPATYNTLLAYVLHYMWPIAMGLISFIYGCLALRLFHIRRAEISRLMAGDKQDSAALTISRYFRLMILALIHVICTIPTGVFAIFHGATQMNPYGSYIRRDWTKVRTILGEEWRADQMWYGMVEINRWMPIFCGVVFFLLFGFALEARRSYAMAWKWMVSRFKRRNDGLPPPQRPKWQSWGKQSSISGSTIVGDNDSVGAKRLLSFYSSRSSNAGSFTSTVKPASFVADDKAKATGESEYEDIRLSPISAATPSSETPTTTNSSLPLQVVPHGHQPRTHARNSSIMQFNPNTGVVQPLINITHDTNVESHASEDNTHDNDEGTITYYVDPKYGLLSKKDYDTIYPPSGR</sequence>
<evidence type="ECO:0000256" key="5">
    <source>
        <dbReference type="ARBA" id="ARBA00022989"/>
    </source>
</evidence>
<comment type="subcellular location">
    <subcellularLocation>
        <location evidence="1">Membrane</location>
        <topology evidence="1">Multi-pass membrane protein</topology>
    </subcellularLocation>
</comment>
<evidence type="ECO:0000256" key="7">
    <source>
        <dbReference type="ARBA" id="ARBA00023136"/>
    </source>
</evidence>
<dbReference type="InterPro" id="IPR001499">
    <property type="entry name" value="GPCR_STE3"/>
</dbReference>
<feature type="transmembrane region" description="Helical" evidence="11">
    <location>
        <begin position="70"/>
        <end position="91"/>
    </location>
</feature>
<dbReference type="EMBL" id="JBBXMP010000037">
    <property type="protein sequence ID" value="KAL0066258.1"/>
    <property type="molecule type" value="Genomic_DNA"/>
</dbReference>
<reference evidence="12 13" key="1">
    <citation type="submission" date="2024-05" db="EMBL/GenBank/DDBJ databases">
        <title>A draft genome resource for the thread blight pathogen Marasmius tenuissimus strain MS-2.</title>
        <authorList>
            <person name="Yulfo-Soto G.E."/>
            <person name="Baruah I.K."/>
            <person name="Amoako-Attah I."/>
            <person name="Bukari Y."/>
            <person name="Meinhardt L.W."/>
            <person name="Bailey B.A."/>
            <person name="Cohen S.P."/>
        </authorList>
    </citation>
    <scope>NUCLEOTIDE SEQUENCE [LARGE SCALE GENOMIC DNA]</scope>
    <source>
        <strain evidence="12 13">MS-2</strain>
    </source>
</reference>
<feature type="transmembrane region" description="Helical" evidence="11">
    <location>
        <begin position="6"/>
        <end position="26"/>
    </location>
</feature>
<keyword evidence="5 11" id="KW-1133">Transmembrane helix</keyword>
<dbReference type="InterPro" id="IPR000481">
    <property type="entry name" value="GPCR_Pheromne_B_alpha_rcpt"/>
</dbReference>
<proteinExistence type="inferred from homology"/>
<keyword evidence="9" id="KW-0807">Transducer</keyword>
<comment type="caution">
    <text evidence="12">The sequence shown here is derived from an EMBL/GenBank/DDBJ whole genome shotgun (WGS) entry which is preliminary data.</text>
</comment>
<evidence type="ECO:0000256" key="10">
    <source>
        <dbReference type="SAM" id="MobiDB-lite"/>
    </source>
</evidence>
<keyword evidence="8 12" id="KW-0675">Receptor</keyword>
<dbReference type="PRINTS" id="PR00901">
    <property type="entry name" value="PHEROMONEBAR"/>
</dbReference>
<feature type="transmembrane region" description="Helical" evidence="11">
    <location>
        <begin position="162"/>
        <end position="183"/>
    </location>
</feature>
<keyword evidence="4 11" id="KW-0812">Transmembrane</keyword>
<keyword evidence="3" id="KW-0589">Pheromone response</keyword>
<dbReference type="CDD" id="cd14966">
    <property type="entry name" value="7tmD_STE3"/>
    <property type="match status" value="1"/>
</dbReference>
<evidence type="ECO:0000313" key="12">
    <source>
        <dbReference type="EMBL" id="KAL0066258.1"/>
    </source>
</evidence>
<keyword evidence="7 11" id="KW-0472">Membrane</keyword>
<organism evidence="12 13">
    <name type="scientific">Marasmius tenuissimus</name>
    <dbReference type="NCBI Taxonomy" id="585030"/>
    <lineage>
        <taxon>Eukaryota</taxon>
        <taxon>Fungi</taxon>
        <taxon>Dikarya</taxon>
        <taxon>Basidiomycota</taxon>
        <taxon>Agaricomycotina</taxon>
        <taxon>Agaricomycetes</taxon>
        <taxon>Agaricomycetidae</taxon>
        <taxon>Agaricales</taxon>
        <taxon>Marasmiineae</taxon>
        <taxon>Marasmiaceae</taxon>
        <taxon>Marasmius</taxon>
    </lineage>
</organism>
<evidence type="ECO:0000256" key="1">
    <source>
        <dbReference type="ARBA" id="ARBA00004141"/>
    </source>
</evidence>
<dbReference type="PRINTS" id="PR00899">
    <property type="entry name" value="GPCRSTE3"/>
</dbReference>
<dbReference type="Pfam" id="PF02076">
    <property type="entry name" value="STE3"/>
    <property type="match status" value="1"/>
</dbReference>
<feature type="transmembrane region" description="Helical" evidence="11">
    <location>
        <begin position="275"/>
        <end position="294"/>
    </location>
</feature>
<feature type="compositionally biased region" description="Low complexity" evidence="10">
    <location>
        <begin position="393"/>
        <end position="412"/>
    </location>
</feature>
<accession>A0ABR2ZZS6</accession>
<feature type="transmembrane region" description="Helical" evidence="11">
    <location>
        <begin position="112"/>
        <end position="134"/>
    </location>
</feature>